<dbReference type="KEGG" id="hro:HELRODRAFT_159691"/>
<dbReference type="GeneID" id="20198413"/>
<dbReference type="EMBL" id="KB095811">
    <property type="protein sequence ID" value="ESO13087.1"/>
    <property type="molecule type" value="Genomic_DNA"/>
</dbReference>
<dbReference type="RefSeq" id="XP_009009807.1">
    <property type="nucleotide sequence ID" value="XM_009011559.1"/>
</dbReference>
<keyword evidence="7" id="KW-1015">Disulfide bond</keyword>
<accession>T1EPB3</accession>
<evidence type="ECO:0000256" key="2">
    <source>
        <dbReference type="ARBA" id="ARBA00010147"/>
    </source>
</evidence>
<evidence type="ECO:0000256" key="3">
    <source>
        <dbReference type="ARBA" id="ARBA00011233"/>
    </source>
</evidence>
<evidence type="ECO:0000313" key="11">
    <source>
        <dbReference type="Proteomes" id="UP000015101"/>
    </source>
</evidence>
<dbReference type="PANTHER" id="PTHR45713:SF6">
    <property type="entry name" value="F5_8 TYPE C DOMAIN-CONTAINING PROTEIN"/>
    <property type="match status" value="1"/>
</dbReference>
<comment type="subunit">
    <text evidence="3">Homotrimer.</text>
</comment>
<dbReference type="Pfam" id="PF22633">
    <property type="entry name" value="F5_F8_type_C_2"/>
    <property type="match status" value="1"/>
</dbReference>
<gene>
    <name evidence="10" type="primary">20198413</name>
    <name evidence="9" type="ORF">HELRODRAFT_159691</name>
</gene>
<evidence type="ECO:0000256" key="1">
    <source>
        <dbReference type="ARBA" id="ARBA00002219"/>
    </source>
</evidence>
<proteinExistence type="inferred from homology"/>
<dbReference type="SUPFAM" id="SSF49785">
    <property type="entry name" value="Galactose-binding domain-like"/>
    <property type="match status" value="1"/>
</dbReference>
<keyword evidence="5" id="KW-0430">Lectin</keyword>
<dbReference type="AlphaFoldDB" id="T1EPB3"/>
<keyword evidence="6" id="KW-0106">Calcium</keyword>
<dbReference type="Gene3D" id="3.50.4.10">
    <property type="entry name" value="Hepatocyte Growth Factor"/>
    <property type="match status" value="1"/>
</dbReference>
<protein>
    <recommendedName>
        <fullName evidence="8">Apple domain-containing protein</fullName>
    </recommendedName>
</protein>
<dbReference type="GO" id="GO:0010185">
    <property type="term" value="P:regulation of cellular defense response"/>
    <property type="evidence" value="ECO:0007669"/>
    <property type="project" value="UniProtKB-ARBA"/>
</dbReference>
<name>T1EPB3_HELRO</name>
<comment type="function">
    <text evidence="1">Acts as a defensive agent. Recognizes blood group fucosylated oligosaccharides including A, B, H and Lewis B-type antigens. Does not recognize Lewis A antigen and has low affinity for monovalent haptens.</text>
</comment>
<evidence type="ECO:0000256" key="6">
    <source>
        <dbReference type="ARBA" id="ARBA00022837"/>
    </source>
</evidence>
<dbReference type="InterPro" id="IPR006585">
    <property type="entry name" value="FTP1"/>
</dbReference>
<organism evidence="10 11">
    <name type="scientific">Helobdella robusta</name>
    <name type="common">Californian leech</name>
    <dbReference type="NCBI Taxonomy" id="6412"/>
    <lineage>
        <taxon>Eukaryota</taxon>
        <taxon>Metazoa</taxon>
        <taxon>Spiralia</taxon>
        <taxon>Lophotrochozoa</taxon>
        <taxon>Annelida</taxon>
        <taxon>Clitellata</taxon>
        <taxon>Hirudinea</taxon>
        <taxon>Rhynchobdellida</taxon>
        <taxon>Glossiphoniidae</taxon>
        <taxon>Helobdella</taxon>
    </lineage>
</organism>
<dbReference type="Proteomes" id="UP000015101">
    <property type="component" value="Unassembled WGS sequence"/>
</dbReference>
<reference evidence="10" key="3">
    <citation type="submission" date="2015-06" db="UniProtKB">
        <authorList>
            <consortium name="EnsemblMetazoa"/>
        </authorList>
    </citation>
    <scope>IDENTIFICATION</scope>
</reference>
<dbReference type="HOGENOM" id="CLU_922221_0_0_1"/>
<reference evidence="9 11" key="2">
    <citation type="journal article" date="2013" name="Nature">
        <title>Insights into bilaterian evolution from three spiralian genomes.</title>
        <authorList>
            <person name="Simakov O."/>
            <person name="Marletaz F."/>
            <person name="Cho S.J."/>
            <person name="Edsinger-Gonzales E."/>
            <person name="Havlak P."/>
            <person name="Hellsten U."/>
            <person name="Kuo D.H."/>
            <person name="Larsson T."/>
            <person name="Lv J."/>
            <person name="Arendt D."/>
            <person name="Savage R."/>
            <person name="Osoegawa K."/>
            <person name="de Jong P."/>
            <person name="Grimwood J."/>
            <person name="Chapman J.A."/>
            <person name="Shapiro H."/>
            <person name="Aerts A."/>
            <person name="Otillar R.P."/>
            <person name="Terry A.Y."/>
            <person name="Boore J.L."/>
            <person name="Grigoriev I.V."/>
            <person name="Lindberg D.R."/>
            <person name="Seaver E.C."/>
            <person name="Weisblat D.A."/>
            <person name="Putnam N.H."/>
            <person name="Rokhsar D.S."/>
        </authorList>
    </citation>
    <scope>NUCLEOTIDE SEQUENCE</scope>
</reference>
<dbReference type="EnsemblMetazoa" id="HelroT159691">
    <property type="protein sequence ID" value="HelroP159691"/>
    <property type="gene ID" value="HelroG159691"/>
</dbReference>
<dbReference type="GO" id="GO:0001868">
    <property type="term" value="P:regulation of complement activation, lectin pathway"/>
    <property type="evidence" value="ECO:0007669"/>
    <property type="project" value="UniProtKB-ARBA"/>
</dbReference>
<feature type="domain" description="Apple" evidence="8">
    <location>
        <begin position="42"/>
        <end position="110"/>
    </location>
</feature>
<dbReference type="Gene3D" id="2.60.120.260">
    <property type="entry name" value="Galactose-binding domain-like"/>
    <property type="match status" value="1"/>
</dbReference>
<dbReference type="SUPFAM" id="SSF57414">
    <property type="entry name" value="Hairpin loop containing domain-like"/>
    <property type="match status" value="1"/>
</dbReference>
<evidence type="ECO:0000313" key="10">
    <source>
        <dbReference type="EnsemblMetazoa" id="HelroP159691"/>
    </source>
</evidence>
<dbReference type="EMBL" id="AMQM01000304">
    <property type="status" value="NOT_ANNOTATED_CDS"/>
    <property type="molecule type" value="Genomic_DNA"/>
</dbReference>
<dbReference type="SMART" id="SM00607">
    <property type="entry name" value="FTP"/>
    <property type="match status" value="1"/>
</dbReference>
<dbReference type="CTD" id="20198413"/>
<evidence type="ECO:0000313" key="9">
    <source>
        <dbReference type="EMBL" id="ESO13087.1"/>
    </source>
</evidence>
<dbReference type="InterPro" id="IPR003609">
    <property type="entry name" value="Pan_app"/>
</dbReference>
<evidence type="ECO:0000256" key="4">
    <source>
        <dbReference type="ARBA" id="ARBA00022723"/>
    </source>
</evidence>
<dbReference type="InterPro" id="IPR008979">
    <property type="entry name" value="Galactose-bd-like_sf"/>
</dbReference>
<sequence length="312" mass="35781">MIQNLKIIIFTYSLKHLTTPHSLSFNFSTWHYGLWNEEFHVCSEDFKENATVPGSRSLECALVCATQLFPCSSFNFLPDRNACQIFTNPSKNFVATFKRNGKCEYYYKKTNNALEVRRNFFYTEKLINLALRKPTFSSSTLINHPSHDSKRAVDGFRSGSLFTAGCFHSAKGPPNWLAVDLLAVYSVYYVMLLNRADCCAQRMNEYIVGLNTTLGSNGIKRWDYDLCGQYPKETKLNTSYITVCNAYPYGHKFVIVQSAKESSHFLTNISFSPADPDSWITTLREWTECLDGSWAFAKIKSWERPYIGHCTF</sequence>
<dbReference type="PANTHER" id="PTHR45713">
    <property type="entry name" value="FTP DOMAIN-CONTAINING PROTEIN"/>
    <property type="match status" value="1"/>
</dbReference>
<dbReference type="InterPro" id="IPR051941">
    <property type="entry name" value="BG_Antigen-Binding_Lectin"/>
</dbReference>
<dbReference type="GO" id="GO:0046872">
    <property type="term" value="F:metal ion binding"/>
    <property type="evidence" value="ECO:0007669"/>
    <property type="project" value="UniProtKB-KW"/>
</dbReference>
<dbReference type="GO" id="GO:0042806">
    <property type="term" value="F:fucose binding"/>
    <property type="evidence" value="ECO:0007669"/>
    <property type="project" value="UniProtKB-ARBA"/>
</dbReference>
<evidence type="ECO:0000259" key="8">
    <source>
        <dbReference type="PROSITE" id="PS50948"/>
    </source>
</evidence>
<dbReference type="OrthoDB" id="6102375at2759"/>
<dbReference type="InParanoid" id="T1EPB3"/>
<keyword evidence="11" id="KW-1185">Reference proteome</keyword>
<evidence type="ECO:0000256" key="7">
    <source>
        <dbReference type="ARBA" id="ARBA00023157"/>
    </source>
</evidence>
<reference evidence="11" key="1">
    <citation type="submission" date="2012-12" db="EMBL/GenBank/DDBJ databases">
        <authorList>
            <person name="Hellsten U."/>
            <person name="Grimwood J."/>
            <person name="Chapman J.A."/>
            <person name="Shapiro H."/>
            <person name="Aerts A."/>
            <person name="Otillar R.P."/>
            <person name="Terry A.Y."/>
            <person name="Boore J.L."/>
            <person name="Simakov O."/>
            <person name="Marletaz F."/>
            <person name="Cho S.-J."/>
            <person name="Edsinger-Gonzales E."/>
            <person name="Havlak P."/>
            <person name="Kuo D.-H."/>
            <person name="Larsson T."/>
            <person name="Lv J."/>
            <person name="Arendt D."/>
            <person name="Savage R."/>
            <person name="Osoegawa K."/>
            <person name="de Jong P."/>
            <person name="Lindberg D.R."/>
            <person name="Seaver E.C."/>
            <person name="Weisblat D.A."/>
            <person name="Putnam N.H."/>
            <person name="Grigoriev I.V."/>
            <person name="Rokhsar D.S."/>
        </authorList>
    </citation>
    <scope>NUCLEOTIDE SEQUENCE</scope>
</reference>
<comment type="similarity">
    <text evidence="2">Belongs to the fucolectin family.</text>
</comment>
<keyword evidence="4" id="KW-0479">Metal-binding</keyword>
<evidence type="ECO:0000256" key="5">
    <source>
        <dbReference type="ARBA" id="ARBA00022734"/>
    </source>
</evidence>
<dbReference type="PROSITE" id="PS50948">
    <property type="entry name" value="PAN"/>
    <property type="match status" value="1"/>
</dbReference>